<dbReference type="InterPro" id="IPR009003">
    <property type="entry name" value="Peptidase_S1_PA"/>
</dbReference>
<gene>
    <name evidence="7" type="ORF">KKP3000_003773</name>
</gene>
<dbReference type="InterPro" id="IPR001940">
    <property type="entry name" value="Peptidase_S1C"/>
</dbReference>
<dbReference type="InterPro" id="IPR036034">
    <property type="entry name" value="PDZ_sf"/>
</dbReference>
<dbReference type="EMBL" id="JBDXSU010000005">
    <property type="protein sequence ID" value="MFB5190328.1"/>
    <property type="molecule type" value="Genomic_DNA"/>
</dbReference>
<dbReference type="Gene3D" id="2.40.10.120">
    <property type="match status" value="1"/>
</dbReference>
<evidence type="ECO:0000256" key="5">
    <source>
        <dbReference type="SAM" id="Phobius"/>
    </source>
</evidence>
<keyword evidence="5" id="KW-0472">Membrane</keyword>
<comment type="caution">
    <text evidence="7">The sequence shown here is derived from an EMBL/GenBank/DDBJ whole genome shotgun (WGS) entry which is preliminary data.</text>
</comment>
<evidence type="ECO:0000256" key="1">
    <source>
        <dbReference type="ARBA" id="ARBA00022670"/>
    </source>
</evidence>
<feature type="transmembrane region" description="Helical" evidence="5">
    <location>
        <begin position="21"/>
        <end position="41"/>
    </location>
</feature>
<evidence type="ECO:0000313" key="8">
    <source>
        <dbReference type="Proteomes" id="UP001579974"/>
    </source>
</evidence>
<dbReference type="SUPFAM" id="SSF50156">
    <property type="entry name" value="PDZ domain-like"/>
    <property type="match status" value="1"/>
</dbReference>
<protein>
    <submittedName>
        <fullName evidence="7">Trypsin-like peptidase domain-containing protein</fullName>
    </submittedName>
</protein>
<feature type="region of interest" description="Disordered" evidence="4">
    <location>
        <begin position="58"/>
        <end position="84"/>
    </location>
</feature>
<evidence type="ECO:0000313" key="7">
    <source>
        <dbReference type="EMBL" id="MFB5190328.1"/>
    </source>
</evidence>
<dbReference type="Gene3D" id="2.30.42.10">
    <property type="match status" value="1"/>
</dbReference>
<dbReference type="InterPro" id="IPR051201">
    <property type="entry name" value="Chloro_Bact_Ser_Proteases"/>
</dbReference>
<keyword evidence="2" id="KW-0378">Hydrolase</keyword>
<dbReference type="Proteomes" id="UP001579974">
    <property type="component" value="Unassembled WGS sequence"/>
</dbReference>
<feature type="domain" description="PDZ" evidence="6">
    <location>
        <begin position="295"/>
        <end position="400"/>
    </location>
</feature>
<evidence type="ECO:0000256" key="4">
    <source>
        <dbReference type="SAM" id="MobiDB-lite"/>
    </source>
</evidence>
<dbReference type="SMART" id="SM00228">
    <property type="entry name" value="PDZ"/>
    <property type="match status" value="1"/>
</dbReference>
<keyword evidence="3" id="KW-0720">Serine protease</keyword>
<dbReference type="Pfam" id="PF13365">
    <property type="entry name" value="Trypsin_2"/>
    <property type="match status" value="1"/>
</dbReference>
<proteinExistence type="predicted"/>
<evidence type="ECO:0000259" key="6">
    <source>
        <dbReference type="SMART" id="SM00228"/>
    </source>
</evidence>
<dbReference type="InterPro" id="IPR001478">
    <property type="entry name" value="PDZ"/>
</dbReference>
<dbReference type="SUPFAM" id="SSF50494">
    <property type="entry name" value="Trypsin-like serine proteases"/>
    <property type="match status" value="1"/>
</dbReference>
<dbReference type="PANTHER" id="PTHR43343">
    <property type="entry name" value="PEPTIDASE S12"/>
    <property type="match status" value="1"/>
</dbReference>
<dbReference type="PRINTS" id="PR00834">
    <property type="entry name" value="PROTEASES2C"/>
</dbReference>
<sequence>MGRRWDDFDDWPKERRRGRKTAIMWPSIGLGLAVFYVLGIWTGAGIAHPRGSNVVYLPSQTPSSSSSQSGSGNGSGTSIPSSSGSTLVTDIYNQTKNSIFTITAVNSSGSQNSGAQEDIGTGFLIDTRGDVATNAHVVGSAKTVELSVGNQTFKGTVLDADTLDDLAIVHINAPSTMRPLPLGSVKSLQPGNLVVAIGNPFELTASVSSGIVSGLNRSMSESGGHVMNGMIQTDAPLNPGNSGGPLLNANGQVVGINTLIESPIEGSIGIGFAIPIDRLVNLEQKLLSGQQIEHAWLGIEGMDIDSLMQQEMKLGSSTGVYVTSVTKNSPAAKAGLHGDSNAAKLNSASDSADPFKILKGDGDIIVGIDGKTVTTIEQLTQYIDNDEPGQTVTLSVLRGGKSQDVKVTLAPWPGQ</sequence>
<dbReference type="RefSeq" id="WP_275473621.1">
    <property type="nucleotide sequence ID" value="NZ_CP162940.1"/>
</dbReference>
<evidence type="ECO:0000256" key="3">
    <source>
        <dbReference type="ARBA" id="ARBA00022825"/>
    </source>
</evidence>
<keyword evidence="8" id="KW-1185">Reference proteome</keyword>
<dbReference type="Pfam" id="PF13180">
    <property type="entry name" value="PDZ_2"/>
    <property type="match status" value="1"/>
</dbReference>
<dbReference type="CDD" id="cd06779">
    <property type="entry name" value="cpPDZ_Deg_HtrA-like"/>
    <property type="match status" value="1"/>
</dbReference>
<organism evidence="7 8">
    <name type="scientific">Alicyclobacillus fastidiosus</name>
    <dbReference type="NCBI Taxonomy" id="392011"/>
    <lineage>
        <taxon>Bacteria</taxon>
        <taxon>Bacillati</taxon>
        <taxon>Bacillota</taxon>
        <taxon>Bacilli</taxon>
        <taxon>Bacillales</taxon>
        <taxon>Alicyclobacillaceae</taxon>
        <taxon>Alicyclobacillus</taxon>
    </lineage>
</organism>
<keyword evidence="5" id="KW-0812">Transmembrane</keyword>
<keyword evidence="1" id="KW-0645">Protease</keyword>
<dbReference type="PANTHER" id="PTHR43343:SF3">
    <property type="entry name" value="PROTEASE DO-LIKE 8, CHLOROPLASTIC"/>
    <property type="match status" value="1"/>
</dbReference>
<reference evidence="7 8" key="1">
    <citation type="journal article" date="2024" name="Int. J. Mol. Sci.">
        <title>Exploration of Alicyclobacillus spp. Genome in Search of Antibiotic Resistance.</title>
        <authorList>
            <person name="Bucka-Kolendo J."/>
            <person name="Kiousi D.E."/>
            <person name="Dekowska A."/>
            <person name="Mikolajczuk-Szczyrba A."/>
            <person name="Karadedos D.M."/>
            <person name="Michael P."/>
            <person name="Galanis A."/>
            <person name="Sokolowska B."/>
        </authorList>
    </citation>
    <scope>NUCLEOTIDE SEQUENCE [LARGE SCALE GENOMIC DNA]</scope>
    <source>
        <strain evidence="7 8">KKP 3000</strain>
    </source>
</reference>
<accession>A0ABV5ADK8</accession>
<evidence type="ECO:0000256" key="2">
    <source>
        <dbReference type="ARBA" id="ARBA00022801"/>
    </source>
</evidence>
<name>A0ABV5ADK8_9BACL</name>
<keyword evidence="5" id="KW-1133">Transmembrane helix</keyword>